<sequence length="158" mass="16533">MDCSKTVLPSHRPIPARFQPTAMSSPRSACVRCHHALTLRTGVTAFHSRLTPNSVDSICRHVSASVDSGCRQLSASVDNACLHLSADSVGTCCSASVHAALVACQQLLCTSVYSTNANATKSAVLPCLGCQLSAKNTCLPTLSCFTSAPPMDLWLALA</sequence>
<reference evidence="1 2" key="1">
    <citation type="journal article" date="2022" name="G3 (Bethesda)">
        <title>Whole-genome sequence and methylome profiling of the almond [Prunus dulcis (Mill.) D.A. Webb] cultivar 'Nonpareil'.</title>
        <authorList>
            <person name="D'Amico-Willman K.M."/>
            <person name="Ouma W.Z."/>
            <person name="Meulia T."/>
            <person name="Sideli G.M."/>
            <person name="Gradziel T.M."/>
            <person name="Fresnedo-Ramirez J."/>
        </authorList>
    </citation>
    <scope>NUCLEOTIDE SEQUENCE [LARGE SCALE GENOMIC DNA]</scope>
    <source>
        <strain evidence="1">Clone GOH B32 T37-40</strain>
    </source>
</reference>
<dbReference type="AlphaFoldDB" id="A0AAD4Z5S9"/>
<proteinExistence type="predicted"/>
<organism evidence="1 2">
    <name type="scientific">Prunus dulcis</name>
    <name type="common">Almond</name>
    <name type="synonym">Amygdalus dulcis</name>
    <dbReference type="NCBI Taxonomy" id="3755"/>
    <lineage>
        <taxon>Eukaryota</taxon>
        <taxon>Viridiplantae</taxon>
        <taxon>Streptophyta</taxon>
        <taxon>Embryophyta</taxon>
        <taxon>Tracheophyta</taxon>
        <taxon>Spermatophyta</taxon>
        <taxon>Magnoliopsida</taxon>
        <taxon>eudicotyledons</taxon>
        <taxon>Gunneridae</taxon>
        <taxon>Pentapetalae</taxon>
        <taxon>rosids</taxon>
        <taxon>fabids</taxon>
        <taxon>Rosales</taxon>
        <taxon>Rosaceae</taxon>
        <taxon>Amygdaloideae</taxon>
        <taxon>Amygdaleae</taxon>
        <taxon>Prunus</taxon>
    </lineage>
</organism>
<name>A0AAD4Z5S9_PRUDU</name>
<dbReference type="Proteomes" id="UP001054821">
    <property type="component" value="Chromosome 4"/>
</dbReference>
<keyword evidence="2" id="KW-1185">Reference proteome</keyword>
<evidence type="ECO:0000313" key="2">
    <source>
        <dbReference type="Proteomes" id="UP001054821"/>
    </source>
</evidence>
<protein>
    <submittedName>
        <fullName evidence="1">Uncharacterized protein</fullName>
    </submittedName>
</protein>
<dbReference type="EMBL" id="JAJFAZ020000004">
    <property type="protein sequence ID" value="KAI5334687.1"/>
    <property type="molecule type" value="Genomic_DNA"/>
</dbReference>
<accession>A0AAD4Z5S9</accession>
<comment type="caution">
    <text evidence="1">The sequence shown here is derived from an EMBL/GenBank/DDBJ whole genome shotgun (WGS) entry which is preliminary data.</text>
</comment>
<gene>
    <name evidence="1" type="ORF">L3X38_024820</name>
</gene>
<evidence type="ECO:0000313" key="1">
    <source>
        <dbReference type="EMBL" id="KAI5334687.1"/>
    </source>
</evidence>